<feature type="transmembrane region" description="Helical" evidence="1">
    <location>
        <begin position="55"/>
        <end position="76"/>
    </location>
</feature>
<sequence>MGSKEFREDFFGRAPLFLPGSWLLLLGIIAFCYSVTSITIVYADTENENLKIAGFILLFASFIVSICGLSWNYYFYEESKHNSILRRAYGGYQSLFLSMNKTFQ</sequence>
<comment type="caution">
    <text evidence="2">The sequence shown here is derived from an EMBL/GenBank/DDBJ whole genome shotgun (WGS) entry which is preliminary data.</text>
</comment>
<evidence type="ECO:0000313" key="3">
    <source>
        <dbReference type="Proteomes" id="UP000663879"/>
    </source>
</evidence>
<dbReference type="Proteomes" id="UP000663879">
    <property type="component" value="Unassembled WGS sequence"/>
</dbReference>
<keyword evidence="1" id="KW-0812">Transmembrane</keyword>
<keyword evidence="3" id="KW-1185">Reference proteome</keyword>
<evidence type="ECO:0000256" key="1">
    <source>
        <dbReference type="SAM" id="Phobius"/>
    </source>
</evidence>
<organism evidence="2 3">
    <name type="scientific">Brachionus calyciflorus</name>
    <dbReference type="NCBI Taxonomy" id="104777"/>
    <lineage>
        <taxon>Eukaryota</taxon>
        <taxon>Metazoa</taxon>
        <taxon>Spiralia</taxon>
        <taxon>Gnathifera</taxon>
        <taxon>Rotifera</taxon>
        <taxon>Eurotatoria</taxon>
        <taxon>Monogononta</taxon>
        <taxon>Pseudotrocha</taxon>
        <taxon>Ploima</taxon>
        <taxon>Brachionidae</taxon>
        <taxon>Brachionus</taxon>
    </lineage>
</organism>
<keyword evidence="1" id="KW-1133">Transmembrane helix</keyword>
<reference evidence="2" key="1">
    <citation type="submission" date="2021-02" db="EMBL/GenBank/DDBJ databases">
        <authorList>
            <person name="Nowell W R."/>
        </authorList>
    </citation>
    <scope>NUCLEOTIDE SEQUENCE</scope>
    <source>
        <strain evidence="2">Ploen Becks lab</strain>
    </source>
</reference>
<keyword evidence="1" id="KW-0472">Membrane</keyword>
<protein>
    <submittedName>
        <fullName evidence="2">Uncharacterized protein</fullName>
    </submittedName>
</protein>
<dbReference type="AlphaFoldDB" id="A0A814GQF4"/>
<proteinExistence type="predicted"/>
<dbReference type="OrthoDB" id="10377778at2759"/>
<gene>
    <name evidence="2" type="ORF">OXX778_LOCUS16339</name>
</gene>
<dbReference type="EMBL" id="CAJNOC010003836">
    <property type="protein sequence ID" value="CAF0999659.1"/>
    <property type="molecule type" value="Genomic_DNA"/>
</dbReference>
<evidence type="ECO:0000313" key="2">
    <source>
        <dbReference type="EMBL" id="CAF0999659.1"/>
    </source>
</evidence>
<accession>A0A814GQF4</accession>
<feature type="transmembrane region" description="Helical" evidence="1">
    <location>
        <begin position="21"/>
        <end position="43"/>
    </location>
</feature>
<name>A0A814GQF4_9BILA</name>